<comment type="caution">
    <text evidence="5">The sequence shown here is derived from an EMBL/GenBank/DDBJ whole genome shotgun (WGS) entry which is preliminary data.</text>
</comment>
<dbReference type="Pfam" id="PF01765">
    <property type="entry name" value="RRF"/>
    <property type="match status" value="1"/>
</dbReference>
<feature type="domain" description="Ribosome recycling factor" evidence="4">
    <location>
        <begin position="19"/>
        <end position="181"/>
    </location>
</feature>
<evidence type="ECO:0000259" key="4">
    <source>
        <dbReference type="Pfam" id="PF01765"/>
    </source>
</evidence>
<evidence type="ECO:0000256" key="1">
    <source>
        <dbReference type="ARBA" id="ARBA00005912"/>
    </source>
</evidence>
<dbReference type="Gene3D" id="3.30.1360.40">
    <property type="match status" value="1"/>
</dbReference>
<dbReference type="STRING" id="1801752.A3J61_00995"/>
<dbReference type="PANTHER" id="PTHR20982:SF3">
    <property type="entry name" value="MITOCHONDRIAL RIBOSOME RECYCLING FACTOR PSEUDO 1"/>
    <property type="match status" value="1"/>
</dbReference>
<dbReference type="GO" id="GO:0043023">
    <property type="term" value="F:ribosomal large subunit binding"/>
    <property type="evidence" value="ECO:0007669"/>
    <property type="project" value="TreeGrafter"/>
</dbReference>
<dbReference type="Proteomes" id="UP000179686">
    <property type="component" value="Unassembled WGS sequence"/>
</dbReference>
<feature type="coiled-coil region" evidence="3">
    <location>
        <begin position="112"/>
        <end position="175"/>
    </location>
</feature>
<dbReference type="NCBIfam" id="TIGR00496">
    <property type="entry name" value="frr"/>
    <property type="match status" value="1"/>
</dbReference>
<protein>
    <submittedName>
        <fullName evidence="5">Ribosome recycling factor</fullName>
    </submittedName>
</protein>
<evidence type="ECO:0000256" key="2">
    <source>
        <dbReference type="ARBA" id="ARBA00022917"/>
    </source>
</evidence>
<keyword evidence="2" id="KW-0648">Protein biosynthesis</keyword>
<dbReference type="FunFam" id="3.30.1360.40:FF:000001">
    <property type="entry name" value="Ribosome-recycling factor"/>
    <property type="match status" value="1"/>
</dbReference>
<dbReference type="InterPro" id="IPR002661">
    <property type="entry name" value="Ribosome_recyc_fac"/>
</dbReference>
<dbReference type="PANTHER" id="PTHR20982">
    <property type="entry name" value="RIBOSOME RECYCLING FACTOR"/>
    <property type="match status" value="1"/>
</dbReference>
<keyword evidence="3" id="KW-0175">Coiled coil</keyword>
<sequence>MYNFTQTKEAFKNTHEWLAHEFSTLHSGKASPMILDGVMVDSYGSNMPIKNVASVTIEDSKTLRVSPWDKSQVKVIEKAINDANIGLSVVCDADGLRVIFPMLTTETRSKMVKILKDLLEEARIRVRKEREKTQEDIRASEKSGNLDEDSKFRALDELQKLVDEANNNLEQLFDKKERDVMTV</sequence>
<dbReference type="SUPFAM" id="SSF55194">
    <property type="entry name" value="Ribosome recycling factor, RRF"/>
    <property type="match status" value="1"/>
</dbReference>
<dbReference type="EMBL" id="MFUC01000004">
    <property type="protein sequence ID" value="OGI72530.1"/>
    <property type="molecule type" value="Genomic_DNA"/>
</dbReference>
<evidence type="ECO:0000256" key="3">
    <source>
        <dbReference type="SAM" id="Coils"/>
    </source>
</evidence>
<organism evidence="5 6">
    <name type="scientific">Candidatus Nomurabacteria bacterium RIFCSPHIGHO2_02_FULL_38_15</name>
    <dbReference type="NCBI Taxonomy" id="1801752"/>
    <lineage>
        <taxon>Bacteria</taxon>
        <taxon>Candidatus Nomuraibacteriota</taxon>
    </lineage>
</organism>
<dbReference type="GO" id="GO:0006412">
    <property type="term" value="P:translation"/>
    <property type="evidence" value="ECO:0007669"/>
    <property type="project" value="UniProtKB-KW"/>
</dbReference>
<dbReference type="InterPro" id="IPR036191">
    <property type="entry name" value="RRF_sf"/>
</dbReference>
<dbReference type="AlphaFoldDB" id="A0A1F6VSA7"/>
<gene>
    <name evidence="5" type="ORF">A3J61_00995</name>
</gene>
<reference evidence="5 6" key="1">
    <citation type="journal article" date="2016" name="Nat. Commun.">
        <title>Thousands of microbial genomes shed light on interconnected biogeochemical processes in an aquifer system.</title>
        <authorList>
            <person name="Anantharaman K."/>
            <person name="Brown C.T."/>
            <person name="Hug L.A."/>
            <person name="Sharon I."/>
            <person name="Castelle C.J."/>
            <person name="Probst A.J."/>
            <person name="Thomas B.C."/>
            <person name="Singh A."/>
            <person name="Wilkins M.J."/>
            <person name="Karaoz U."/>
            <person name="Brodie E.L."/>
            <person name="Williams K.H."/>
            <person name="Hubbard S.S."/>
            <person name="Banfield J.F."/>
        </authorList>
    </citation>
    <scope>NUCLEOTIDE SEQUENCE [LARGE SCALE GENOMIC DNA]</scope>
</reference>
<name>A0A1F6VSA7_9BACT</name>
<comment type="similarity">
    <text evidence="1">Belongs to the RRF family.</text>
</comment>
<proteinExistence type="inferred from homology"/>
<accession>A0A1F6VSA7</accession>
<evidence type="ECO:0000313" key="6">
    <source>
        <dbReference type="Proteomes" id="UP000179686"/>
    </source>
</evidence>
<dbReference type="Gene3D" id="1.10.132.20">
    <property type="entry name" value="Ribosome-recycling factor"/>
    <property type="match status" value="1"/>
</dbReference>
<evidence type="ECO:0000313" key="5">
    <source>
        <dbReference type="EMBL" id="OGI72530.1"/>
    </source>
</evidence>
<dbReference type="InterPro" id="IPR023584">
    <property type="entry name" value="Ribosome_recyc_fac_dom"/>
</dbReference>